<sequence length="441" mass="52458">MDNMSSTSTLKSEIITTPLKILKPIYKNQILNVGSRSLQKEIENEYNAKVLGLSISSSISNGSVTISGKEISNNTEKTPSKDEIFAQFQGYDEKMEEEERDNDILLLKATLGELDNEEVLEKYINTPTKSTETILKENTIVSSKNDDFVKPSDRQSSFSKRLRISVEKRYFVSEVIRCERCGDRDDHFTFECPLMLNNYQEKPCYRCGENGHFIGTCTTYLCYKCGLFGHFPRFCNDNNLQYLKRSEYKGLGTLVETENDECERRQSRVNFTKNKSQKEKGMARKKQWRDRERDFDNQNYDRDKPYDRDYSRYQTGKKPHEHNYNNNNYNNRYNRDKVPKKKDHIKKKHDKKELKHKKEHNGNRKSNDSNNYKSRDGYKNYDKYQSKNEKYNNNNNNSYKKNNNNKNNNSKKRERDFDNEDDYNNNNYNYKNNYYDKKIKK</sequence>
<keyword evidence="3" id="KW-0677">Repeat</keyword>
<feature type="compositionally biased region" description="Basic and acidic residues" evidence="8">
    <location>
        <begin position="289"/>
        <end position="311"/>
    </location>
</feature>
<keyword evidence="6" id="KW-0539">Nucleus</keyword>
<accession>A0A152A713</accession>
<evidence type="ECO:0000256" key="4">
    <source>
        <dbReference type="ARBA" id="ARBA00022771"/>
    </source>
</evidence>
<dbReference type="GO" id="GO:0071039">
    <property type="term" value="P:nuclear polyadenylation-dependent CUT catabolic process"/>
    <property type="evidence" value="ECO:0007669"/>
    <property type="project" value="TreeGrafter"/>
</dbReference>
<keyword evidence="2" id="KW-0479">Metal-binding</keyword>
<dbReference type="InterPro" id="IPR051644">
    <property type="entry name" value="TRAMP_AT-DNA-binding"/>
</dbReference>
<organism evidence="10 11">
    <name type="scientific">Tieghemostelium lacteum</name>
    <name type="common">Slime mold</name>
    <name type="synonym">Dictyostelium lacteum</name>
    <dbReference type="NCBI Taxonomy" id="361077"/>
    <lineage>
        <taxon>Eukaryota</taxon>
        <taxon>Amoebozoa</taxon>
        <taxon>Evosea</taxon>
        <taxon>Eumycetozoa</taxon>
        <taxon>Dictyostelia</taxon>
        <taxon>Dictyosteliales</taxon>
        <taxon>Raperosteliaceae</taxon>
        <taxon>Tieghemostelium</taxon>
    </lineage>
</organism>
<feature type="compositionally biased region" description="Basic and acidic residues" evidence="8">
    <location>
        <begin position="360"/>
        <end position="390"/>
    </location>
</feature>
<evidence type="ECO:0000256" key="1">
    <source>
        <dbReference type="ARBA" id="ARBA00004123"/>
    </source>
</evidence>
<gene>
    <name evidence="10" type="ORF">DLAC_00823</name>
</gene>
<dbReference type="InterPro" id="IPR036875">
    <property type="entry name" value="Znf_CCHC_sf"/>
</dbReference>
<dbReference type="PANTHER" id="PTHR46543">
    <property type="entry name" value="ZINC FINGER CCHC DOMAIN-CONTAINING PROTEIN 7"/>
    <property type="match status" value="1"/>
</dbReference>
<dbReference type="GO" id="GO:0003723">
    <property type="term" value="F:RNA binding"/>
    <property type="evidence" value="ECO:0007669"/>
    <property type="project" value="TreeGrafter"/>
</dbReference>
<evidence type="ECO:0000259" key="9">
    <source>
        <dbReference type="PROSITE" id="PS50158"/>
    </source>
</evidence>
<comment type="caution">
    <text evidence="10">The sequence shown here is derived from an EMBL/GenBank/DDBJ whole genome shotgun (WGS) entry which is preliminary data.</text>
</comment>
<evidence type="ECO:0000256" key="6">
    <source>
        <dbReference type="ARBA" id="ARBA00023242"/>
    </source>
</evidence>
<dbReference type="GO" id="GO:0071031">
    <property type="term" value="P:nuclear mRNA surveillance of mRNA 3'-end processing"/>
    <property type="evidence" value="ECO:0007669"/>
    <property type="project" value="TreeGrafter"/>
</dbReference>
<dbReference type="OMA" id="NDECERR"/>
<dbReference type="GO" id="GO:0071037">
    <property type="term" value="P:nuclear polyadenylation-dependent snRNA catabolic process"/>
    <property type="evidence" value="ECO:0007669"/>
    <property type="project" value="TreeGrafter"/>
</dbReference>
<comment type="subcellular location">
    <subcellularLocation>
        <location evidence="1">Nucleus</location>
    </subcellularLocation>
</comment>
<evidence type="ECO:0000313" key="10">
    <source>
        <dbReference type="EMBL" id="KYR02028.1"/>
    </source>
</evidence>
<dbReference type="InParanoid" id="A0A152A713"/>
<feature type="region of interest" description="Disordered" evidence="8">
    <location>
        <begin position="265"/>
        <end position="441"/>
    </location>
</feature>
<dbReference type="OrthoDB" id="3863715at2759"/>
<evidence type="ECO:0000256" key="2">
    <source>
        <dbReference type="ARBA" id="ARBA00022723"/>
    </source>
</evidence>
<evidence type="ECO:0000256" key="7">
    <source>
        <dbReference type="PROSITE-ProRule" id="PRU00047"/>
    </source>
</evidence>
<dbReference type="GO" id="GO:0008270">
    <property type="term" value="F:zinc ion binding"/>
    <property type="evidence" value="ECO:0007669"/>
    <property type="project" value="UniProtKB-KW"/>
</dbReference>
<keyword evidence="11" id="KW-1185">Reference proteome</keyword>
<feature type="compositionally biased region" description="Basic residues" evidence="8">
    <location>
        <begin position="338"/>
        <end position="359"/>
    </location>
</feature>
<evidence type="ECO:0000256" key="5">
    <source>
        <dbReference type="ARBA" id="ARBA00022833"/>
    </source>
</evidence>
<evidence type="ECO:0000256" key="8">
    <source>
        <dbReference type="SAM" id="MobiDB-lite"/>
    </source>
</evidence>
<dbReference type="AlphaFoldDB" id="A0A152A713"/>
<keyword evidence="5" id="KW-0862">Zinc</keyword>
<dbReference type="PROSITE" id="PS50158">
    <property type="entry name" value="ZF_CCHC"/>
    <property type="match status" value="2"/>
</dbReference>
<dbReference type="PANTHER" id="PTHR46543:SF1">
    <property type="entry name" value="ZINC FINGER CCHC DOMAIN-CONTAINING PROTEIN 7"/>
    <property type="match status" value="1"/>
</dbReference>
<evidence type="ECO:0000256" key="3">
    <source>
        <dbReference type="ARBA" id="ARBA00022737"/>
    </source>
</evidence>
<dbReference type="SUPFAM" id="SSF57756">
    <property type="entry name" value="Retrovirus zinc finger-like domains"/>
    <property type="match status" value="1"/>
</dbReference>
<dbReference type="GO" id="GO:0071036">
    <property type="term" value="P:nuclear polyadenylation-dependent snoRNA catabolic process"/>
    <property type="evidence" value="ECO:0007669"/>
    <property type="project" value="TreeGrafter"/>
</dbReference>
<feature type="domain" description="CCHC-type" evidence="9">
    <location>
        <begin position="204"/>
        <end position="217"/>
    </location>
</feature>
<dbReference type="GO" id="GO:0071035">
    <property type="term" value="P:nuclear polyadenylation-dependent rRNA catabolic process"/>
    <property type="evidence" value="ECO:0007669"/>
    <property type="project" value="TreeGrafter"/>
</dbReference>
<proteinExistence type="predicted"/>
<dbReference type="EMBL" id="LODT01000004">
    <property type="protein sequence ID" value="KYR02028.1"/>
    <property type="molecule type" value="Genomic_DNA"/>
</dbReference>
<dbReference type="Proteomes" id="UP000076078">
    <property type="component" value="Unassembled WGS sequence"/>
</dbReference>
<dbReference type="Gene3D" id="4.10.60.10">
    <property type="entry name" value="Zinc finger, CCHC-type"/>
    <property type="match status" value="1"/>
</dbReference>
<feature type="compositionally biased region" description="Low complexity" evidence="8">
    <location>
        <begin position="424"/>
        <end position="433"/>
    </location>
</feature>
<dbReference type="GO" id="GO:0031499">
    <property type="term" value="C:TRAMP complex"/>
    <property type="evidence" value="ECO:0007669"/>
    <property type="project" value="TreeGrafter"/>
</dbReference>
<dbReference type="InterPro" id="IPR001878">
    <property type="entry name" value="Znf_CCHC"/>
</dbReference>
<protein>
    <recommendedName>
        <fullName evidence="9">CCHC-type domain-containing protein</fullName>
    </recommendedName>
</protein>
<dbReference type="GO" id="GO:0071038">
    <property type="term" value="P:TRAMP-dependent tRNA surveillance pathway"/>
    <property type="evidence" value="ECO:0007669"/>
    <property type="project" value="TreeGrafter"/>
</dbReference>
<feature type="compositionally biased region" description="Low complexity" evidence="8">
    <location>
        <begin position="391"/>
        <end position="408"/>
    </location>
</feature>
<name>A0A152A713_TIELA</name>
<reference evidence="10 11" key="1">
    <citation type="submission" date="2015-12" db="EMBL/GenBank/DDBJ databases">
        <title>Dictyostelia acquired genes for synthesis and detection of signals that induce cell-type specialization by lateral gene transfer from prokaryotes.</title>
        <authorList>
            <person name="Gloeckner G."/>
            <person name="Schaap P."/>
        </authorList>
    </citation>
    <scope>NUCLEOTIDE SEQUENCE [LARGE SCALE GENOMIC DNA]</scope>
    <source>
        <strain evidence="10 11">TK</strain>
    </source>
</reference>
<evidence type="ECO:0000313" key="11">
    <source>
        <dbReference type="Proteomes" id="UP000076078"/>
    </source>
</evidence>
<keyword evidence="4 7" id="KW-0863">Zinc-finger</keyword>
<dbReference type="SMART" id="SM00343">
    <property type="entry name" value="ZnF_C2HC"/>
    <property type="match status" value="3"/>
</dbReference>
<feature type="domain" description="CCHC-type" evidence="9">
    <location>
        <begin position="222"/>
        <end position="235"/>
    </location>
</feature>